<reference evidence="1 2" key="1">
    <citation type="submission" date="2018-11" db="EMBL/GenBank/DDBJ databases">
        <authorList>
            <person name="Li F."/>
        </authorList>
    </citation>
    <scope>NUCLEOTIDE SEQUENCE [LARGE SCALE GENOMIC DNA]</scope>
    <source>
        <strain evidence="1 2">KIS18-7</strain>
    </source>
</reference>
<gene>
    <name evidence="1" type="ORF">EFL95_05710</name>
</gene>
<dbReference type="OrthoDB" id="5402478at2"/>
<dbReference type="Proteomes" id="UP000277094">
    <property type="component" value="Unassembled WGS sequence"/>
</dbReference>
<comment type="caution">
    <text evidence="1">The sequence shown here is derived from an EMBL/GenBank/DDBJ whole genome shotgun (WGS) entry which is preliminary data.</text>
</comment>
<name>A0A3N0DXJ4_9ACTN</name>
<keyword evidence="2" id="KW-1185">Reference proteome</keyword>
<dbReference type="EMBL" id="RJSG01000002">
    <property type="protein sequence ID" value="RNL80317.1"/>
    <property type="molecule type" value="Genomic_DNA"/>
</dbReference>
<accession>A0A3N0DXJ4</accession>
<organism evidence="1 2">
    <name type="scientific">Nocardioides marmorisolisilvae</name>
    <dbReference type="NCBI Taxonomy" id="1542737"/>
    <lineage>
        <taxon>Bacteria</taxon>
        <taxon>Bacillati</taxon>
        <taxon>Actinomycetota</taxon>
        <taxon>Actinomycetes</taxon>
        <taxon>Propionibacteriales</taxon>
        <taxon>Nocardioidaceae</taxon>
        <taxon>Nocardioides</taxon>
    </lineage>
</organism>
<dbReference type="InterPro" id="IPR023393">
    <property type="entry name" value="START-like_dom_sf"/>
</dbReference>
<dbReference type="AlphaFoldDB" id="A0A3N0DXJ4"/>
<evidence type="ECO:0000313" key="2">
    <source>
        <dbReference type="Proteomes" id="UP000277094"/>
    </source>
</evidence>
<protein>
    <submittedName>
        <fullName evidence="1">Polyketide cyclase</fullName>
    </submittedName>
</protein>
<sequence>MVLAAPPEDVHAVLVDLEYFGSWWPQVRAVASLGPDDALVVCRSVLPYDLELHLHAESREPWLLRVAIDGPIRGYAQWTLSPVDVRTAPGGTRLDFEQRVRAEDRSFVLASYVLKPLLRWNHHRMMAGAEEGLARKFGRVS</sequence>
<dbReference type="Gene3D" id="3.30.530.20">
    <property type="match status" value="1"/>
</dbReference>
<proteinExistence type="predicted"/>
<evidence type="ECO:0000313" key="1">
    <source>
        <dbReference type="EMBL" id="RNL80317.1"/>
    </source>
</evidence>
<dbReference type="SUPFAM" id="SSF55961">
    <property type="entry name" value="Bet v1-like"/>
    <property type="match status" value="1"/>
</dbReference>